<reference evidence="1 2" key="1">
    <citation type="journal article" date="2016" name="Front. Microbiol.">
        <title>Comparative Genomics Analysis of Streptomyces Species Reveals Their Adaptation to the Marine Environment and Their Diversity at the Genomic Level.</title>
        <authorList>
            <person name="Tian X."/>
            <person name="Zhang Z."/>
            <person name="Yang T."/>
            <person name="Chen M."/>
            <person name="Li J."/>
            <person name="Chen F."/>
            <person name="Yang J."/>
            <person name="Li W."/>
            <person name="Zhang B."/>
            <person name="Zhang Z."/>
            <person name="Wu J."/>
            <person name="Zhang C."/>
            <person name="Long L."/>
            <person name="Xiao J."/>
        </authorList>
    </citation>
    <scope>NUCLEOTIDE SEQUENCE [LARGE SCALE GENOMIC DNA]</scope>
    <source>
        <strain evidence="1 2">SCSIO 02100</strain>
    </source>
</reference>
<keyword evidence="2" id="KW-1185">Reference proteome</keyword>
<evidence type="ECO:0000313" key="1">
    <source>
        <dbReference type="EMBL" id="OEV05162.1"/>
    </source>
</evidence>
<dbReference type="Proteomes" id="UP000176101">
    <property type="component" value="Unassembled WGS sequence"/>
</dbReference>
<accession>A0A1E7KMF8</accession>
<dbReference type="EMBL" id="LJGU01000104">
    <property type="protein sequence ID" value="OEV05162.1"/>
    <property type="molecule type" value="Genomic_DNA"/>
</dbReference>
<name>A0A1E7KMF8_9ACTN</name>
<dbReference type="AlphaFoldDB" id="A0A1E7KMF8"/>
<evidence type="ECO:0000313" key="2">
    <source>
        <dbReference type="Proteomes" id="UP000176101"/>
    </source>
</evidence>
<proteinExistence type="predicted"/>
<gene>
    <name evidence="1" type="ORF">AN216_04045</name>
</gene>
<organism evidence="1 2">
    <name type="scientific">Streptomyces oceani</name>
    <dbReference type="NCBI Taxonomy" id="1075402"/>
    <lineage>
        <taxon>Bacteria</taxon>
        <taxon>Bacillati</taxon>
        <taxon>Actinomycetota</taxon>
        <taxon>Actinomycetes</taxon>
        <taxon>Kitasatosporales</taxon>
        <taxon>Streptomycetaceae</taxon>
        <taxon>Streptomyces</taxon>
    </lineage>
</organism>
<sequence length="64" mass="7179">MPVYCCRCGGATEDTVLVRVIETMSGPMRGNYACEPCGKWYGARPDAPDWLRRDLLRREIAGQS</sequence>
<protein>
    <submittedName>
        <fullName evidence="1">Uncharacterized protein</fullName>
    </submittedName>
</protein>
<comment type="caution">
    <text evidence="1">The sequence shown here is derived from an EMBL/GenBank/DDBJ whole genome shotgun (WGS) entry which is preliminary data.</text>
</comment>